<organism evidence="8 9">
    <name type="scientific">Kibdelosporangium lantanae</name>
    <dbReference type="NCBI Taxonomy" id="1497396"/>
    <lineage>
        <taxon>Bacteria</taxon>
        <taxon>Bacillati</taxon>
        <taxon>Actinomycetota</taxon>
        <taxon>Actinomycetes</taxon>
        <taxon>Pseudonocardiales</taxon>
        <taxon>Pseudonocardiaceae</taxon>
        <taxon>Kibdelosporangium</taxon>
    </lineage>
</organism>
<dbReference type="EMBL" id="JBHTIS010000074">
    <property type="protein sequence ID" value="MFD1044553.1"/>
    <property type="molecule type" value="Genomic_DNA"/>
</dbReference>
<dbReference type="InterPro" id="IPR029063">
    <property type="entry name" value="SAM-dependent_MTases_sf"/>
</dbReference>
<dbReference type="SUPFAM" id="SSF53335">
    <property type="entry name" value="S-adenosyl-L-methionine-dependent methyltransferases"/>
    <property type="match status" value="1"/>
</dbReference>
<dbReference type="Pfam" id="PF02384">
    <property type="entry name" value="N6_Mtase"/>
    <property type="match status" value="1"/>
</dbReference>
<dbReference type="Pfam" id="PF18135">
    <property type="entry name" value="Type_ISP_C"/>
    <property type="match status" value="1"/>
</dbReference>
<feature type="region of interest" description="Disordered" evidence="5">
    <location>
        <begin position="932"/>
        <end position="955"/>
    </location>
</feature>
<dbReference type="InterPro" id="IPR003356">
    <property type="entry name" value="DNA_methylase_A-5"/>
</dbReference>
<dbReference type="PRINTS" id="PR00507">
    <property type="entry name" value="N12N6MTFRASE"/>
</dbReference>
<accession>A0ABW3M1Y4</accession>
<dbReference type="Gene3D" id="3.40.50.150">
    <property type="entry name" value="Vaccinia Virus protein VP39"/>
    <property type="match status" value="1"/>
</dbReference>
<dbReference type="PANTHER" id="PTHR33841">
    <property type="entry name" value="DNA METHYLTRANSFERASE YEEA-RELATED"/>
    <property type="match status" value="1"/>
</dbReference>
<protein>
    <recommendedName>
        <fullName evidence="1">site-specific DNA-methyltransferase (adenine-specific)</fullName>
        <ecNumber evidence="1">2.1.1.72</ecNumber>
    </recommendedName>
</protein>
<evidence type="ECO:0000256" key="1">
    <source>
        <dbReference type="ARBA" id="ARBA00011900"/>
    </source>
</evidence>
<gene>
    <name evidence="8" type="ORF">ACFQ1S_02565</name>
</gene>
<keyword evidence="2" id="KW-0489">Methyltransferase</keyword>
<keyword evidence="9" id="KW-1185">Reference proteome</keyword>
<comment type="caution">
    <text evidence="8">The sequence shown here is derived from an EMBL/GenBank/DDBJ whole genome shotgun (WGS) entry which is preliminary data.</text>
</comment>
<feature type="domain" description="Type ISP restriction-modification enzyme LLaBIII C-terminal specificity" evidence="7">
    <location>
        <begin position="685"/>
        <end position="1037"/>
    </location>
</feature>
<evidence type="ECO:0000256" key="4">
    <source>
        <dbReference type="ARBA" id="ARBA00047942"/>
    </source>
</evidence>
<feature type="domain" description="DNA methylase adenine-specific" evidence="6">
    <location>
        <begin position="309"/>
        <end position="496"/>
    </location>
</feature>
<dbReference type="InterPro" id="IPR050953">
    <property type="entry name" value="N4_N6_ade-DNA_methylase"/>
</dbReference>
<dbReference type="PANTHER" id="PTHR33841:SF1">
    <property type="entry name" value="DNA METHYLTRANSFERASE A"/>
    <property type="match status" value="1"/>
</dbReference>
<evidence type="ECO:0000259" key="6">
    <source>
        <dbReference type="Pfam" id="PF02384"/>
    </source>
</evidence>
<keyword evidence="3" id="KW-0808">Transferase</keyword>
<dbReference type="InterPro" id="IPR041635">
    <property type="entry name" value="Type_ISP_LLaBIII_C"/>
</dbReference>
<evidence type="ECO:0000256" key="3">
    <source>
        <dbReference type="ARBA" id="ARBA00022679"/>
    </source>
</evidence>
<evidence type="ECO:0000259" key="7">
    <source>
        <dbReference type="Pfam" id="PF18135"/>
    </source>
</evidence>
<dbReference type="EC" id="2.1.1.72" evidence="1"/>
<dbReference type="Proteomes" id="UP001597045">
    <property type="component" value="Unassembled WGS sequence"/>
</dbReference>
<evidence type="ECO:0000313" key="8">
    <source>
        <dbReference type="EMBL" id="MFD1044553.1"/>
    </source>
</evidence>
<comment type="catalytic activity">
    <reaction evidence="4">
        <text>a 2'-deoxyadenosine in DNA + S-adenosyl-L-methionine = an N(6)-methyl-2'-deoxyadenosine in DNA + S-adenosyl-L-homocysteine + H(+)</text>
        <dbReference type="Rhea" id="RHEA:15197"/>
        <dbReference type="Rhea" id="RHEA-COMP:12418"/>
        <dbReference type="Rhea" id="RHEA-COMP:12419"/>
        <dbReference type="ChEBI" id="CHEBI:15378"/>
        <dbReference type="ChEBI" id="CHEBI:57856"/>
        <dbReference type="ChEBI" id="CHEBI:59789"/>
        <dbReference type="ChEBI" id="CHEBI:90615"/>
        <dbReference type="ChEBI" id="CHEBI:90616"/>
        <dbReference type="EC" id="2.1.1.72"/>
    </reaction>
</comment>
<name>A0ABW3M1Y4_9PSEU</name>
<sequence length="1097" mass="122731">MGLTVGTTTFDMAVAEFGREVTRKLRTRMGSQEDHLRAPFERMLTAVANSLGLKITTIGETRLPDLSVRPDYAVDVAGARVGYVELKKPGHGVPESWKSPSQHDRDQWEKFQLLPNVLYSDGEQFARYNFGKLQGNIARLEPGLAGASDKLHAVGTDFARVLTDFLLWEPERPRNLDELVRLVARLCRLLREDVATELVREQSGLSGSQTFTGLATDWRQALFPNLTDVQFADQYSQTITFALLLARVEGVSFQGRSIGEIARLLGKKHSLMGRALTVLTDQPEEEHSVALTTMIRVLSVVDWSEFPEDSYAMLYENFLAAYDPALRRKSGVYYTPAALVSFVTRFVDDVLRLRLGRDLGFAESDVIVVDPAMGTGSFLAEVVNTVARTVEAEEGYGAVAPRLRELSNRLIGFENQAAPYAVAELRIHSLLKKRHRAEVPAKERRFLADTLDDPDVQLLPMGRMYEAFERSRRGANVVKQEEPVMVVLGNPPYVDKVKGTAPWIETANPTPSSPSLTAFRKHGNGRLEYVLSNKYVHFWRWATWKAFDAHVEHPEGVIAFVCSAGFTTGPGFAGMREYLRRTTDEGWIIDLTPEGHQPPMETRFFRSNQQPICVAVFIRIGVPNSDTPAQVHRTPAAGSVTEKAQMLRALNLDGPEWSDCGSGWNDPFRPVEEDDRWRSMPATVDLIPWATPGVKPNRTWVYAPEESTLRQRWSYLIRASAGEKQILLKDTRSTKVNSIISPVPGMFAHNPDETIATETNPCPQPRRIAYRSFDRKWVIPDARLHDTPRPSLWLTSSDKQIYVVEQHAHPISGGPALVFTSLIPDMDHFMGHHGGRTLPLYLNGEASVANITPGLLNFFEGRFNQKVDPQDVIAYTAAVTAHPGFTRRFKNELKTPGIRVPLTDDPDLWANAIDIGQEVLWLHTYGERCIDSSSGRHSGPPRMRSGRPKVQVRIPDSEDGMPERICYDEDTQTLRVGSGEIAPVSTQVWTYAVSGMPVVKHWFGYRKKVPTGKRTSPLDDIVANTWTSEMTTELLDLLNVLTLCVALEPRQEDLLDRILDGPLITVDDLTAAAILPVPPAARKIPKPHQENDLFSTE</sequence>
<proteinExistence type="predicted"/>
<evidence type="ECO:0000313" key="9">
    <source>
        <dbReference type="Proteomes" id="UP001597045"/>
    </source>
</evidence>
<evidence type="ECO:0000256" key="2">
    <source>
        <dbReference type="ARBA" id="ARBA00022603"/>
    </source>
</evidence>
<evidence type="ECO:0000256" key="5">
    <source>
        <dbReference type="SAM" id="MobiDB-lite"/>
    </source>
</evidence>
<reference evidence="9" key="1">
    <citation type="journal article" date="2019" name="Int. J. Syst. Evol. Microbiol.">
        <title>The Global Catalogue of Microorganisms (GCM) 10K type strain sequencing project: providing services to taxonomists for standard genome sequencing and annotation.</title>
        <authorList>
            <consortium name="The Broad Institute Genomics Platform"/>
            <consortium name="The Broad Institute Genome Sequencing Center for Infectious Disease"/>
            <person name="Wu L."/>
            <person name="Ma J."/>
        </authorList>
    </citation>
    <scope>NUCLEOTIDE SEQUENCE [LARGE SCALE GENOMIC DNA]</scope>
    <source>
        <strain evidence="9">JCM 31486</strain>
    </source>
</reference>